<organism evidence="2 3">
    <name type="scientific">Plasmopara halstedii</name>
    <name type="common">Downy mildew of sunflower</name>
    <dbReference type="NCBI Taxonomy" id="4781"/>
    <lineage>
        <taxon>Eukaryota</taxon>
        <taxon>Sar</taxon>
        <taxon>Stramenopiles</taxon>
        <taxon>Oomycota</taxon>
        <taxon>Peronosporomycetes</taxon>
        <taxon>Peronosporales</taxon>
        <taxon>Peronosporaceae</taxon>
        <taxon>Plasmopara</taxon>
    </lineage>
</organism>
<reference evidence="3" key="1">
    <citation type="submission" date="2014-09" db="EMBL/GenBank/DDBJ databases">
        <authorList>
            <person name="Sharma Rahul"/>
            <person name="Thines Marco"/>
        </authorList>
    </citation>
    <scope>NUCLEOTIDE SEQUENCE [LARGE SCALE GENOMIC DNA]</scope>
</reference>
<keyword evidence="3" id="KW-1185">Reference proteome</keyword>
<evidence type="ECO:0000313" key="2">
    <source>
        <dbReference type="EMBL" id="CEG43912.1"/>
    </source>
</evidence>
<dbReference type="OrthoDB" id="75971at2759"/>
<dbReference type="Proteomes" id="UP000054928">
    <property type="component" value="Unassembled WGS sequence"/>
</dbReference>
<evidence type="ECO:0000256" key="1">
    <source>
        <dbReference type="SAM" id="MobiDB-lite"/>
    </source>
</evidence>
<proteinExistence type="predicted"/>
<dbReference type="GeneID" id="36409251"/>
<dbReference type="AlphaFoldDB" id="A0A0P1ARS4"/>
<feature type="compositionally biased region" description="Basic and acidic residues" evidence="1">
    <location>
        <begin position="76"/>
        <end position="85"/>
    </location>
</feature>
<accession>A0A0P1ARS4</accession>
<feature type="region of interest" description="Disordered" evidence="1">
    <location>
        <begin position="76"/>
        <end position="106"/>
    </location>
</feature>
<name>A0A0P1ARS4_PLAHL</name>
<evidence type="ECO:0000313" key="3">
    <source>
        <dbReference type="Proteomes" id="UP000054928"/>
    </source>
</evidence>
<dbReference type="OMA" id="KPAIAPF"/>
<dbReference type="RefSeq" id="XP_024580281.1">
    <property type="nucleotide sequence ID" value="XM_024729955.1"/>
</dbReference>
<sequence length="106" mass="11526">MTVINLLGNDYASSSSSDSEISTRADTDSHAIAAVPIKAQLFPSADELLASDTSGVLTMSTVATETRKRKIEQLRRPNISTEDRSSWNTTKTLVLQKRAKEAQAQT</sequence>
<protein>
    <submittedName>
        <fullName evidence="2">Uncharacterized protein</fullName>
    </submittedName>
</protein>
<dbReference type="EMBL" id="CCYD01000810">
    <property type="protein sequence ID" value="CEG43912.1"/>
    <property type="molecule type" value="Genomic_DNA"/>
</dbReference>
<feature type="region of interest" description="Disordered" evidence="1">
    <location>
        <begin position="1"/>
        <end position="24"/>
    </location>
</feature>